<dbReference type="KEGG" id="dzi:111283991"/>
<name>A0A6P5XJT2_DURZI</name>
<sequence length="107" mass="12504">MRSCYLRFFHVISFLSIWPCNPSMVVTCRFLLELRFIMQWLGSRCWTYVTWMVPIKYSSLKFEGNQGLASQVLLVACMSTVLGTGIEEHYQSRRKFWTTLKLAAPVP</sequence>
<gene>
    <name evidence="2" type="primary">LOC111283991</name>
</gene>
<accession>A0A6P5XJT2</accession>
<dbReference type="Proteomes" id="UP000515121">
    <property type="component" value="Unplaced"/>
</dbReference>
<protein>
    <submittedName>
        <fullName evidence="2">Uncharacterized protein LOC111283991 isoform X1</fullName>
    </submittedName>
</protein>
<evidence type="ECO:0000313" key="1">
    <source>
        <dbReference type="Proteomes" id="UP000515121"/>
    </source>
</evidence>
<organism evidence="1 2">
    <name type="scientific">Durio zibethinus</name>
    <name type="common">Durian</name>
    <dbReference type="NCBI Taxonomy" id="66656"/>
    <lineage>
        <taxon>Eukaryota</taxon>
        <taxon>Viridiplantae</taxon>
        <taxon>Streptophyta</taxon>
        <taxon>Embryophyta</taxon>
        <taxon>Tracheophyta</taxon>
        <taxon>Spermatophyta</taxon>
        <taxon>Magnoliopsida</taxon>
        <taxon>eudicotyledons</taxon>
        <taxon>Gunneridae</taxon>
        <taxon>Pentapetalae</taxon>
        <taxon>rosids</taxon>
        <taxon>malvids</taxon>
        <taxon>Malvales</taxon>
        <taxon>Malvaceae</taxon>
        <taxon>Helicteroideae</taxon>
        <taxon>Durio</taxon>
    </lineage>
</organism>
<reference evidence="2" key="1">
    <citation type="submission" date="2025-08" db="UniProtKB">
        <authorList>
            <consortium name="RefSeq"/>
        </authorList>
    </citation>
    <scope>IDENTIFICATION</scope>
    <source>
        <tissue evidence="2">Fruit stalk</tissue>
    </source>
</reference>
<proteinExistence type="predicted"/>
<keyword evidence="1" id="KW-1185">Reference proteome</keyword>
<evidence type="ECO:0000313" key="2">
    <source>
        <dbReference type="RefSeq" id="XP_022728440.1"/>
    </source>
</evidence>
<dbReference type="RefSeq" id="XP_022728440.1">
    <property type="nucleotide sequence ID" value="XM_022872705.1"/>
</dbReference>
<dbReference type="GeneID" id="111283991"/>
<dbReference type="AlphaFoldDB" id="A0A6P5XJT2"/>